<protein>
    <submittedName>
        <fullName evidence="1">Uncharacterized protein</fullName>
    </submittedName>
</protein>
<sequence>MNLQSQSQHCIVTNRISVSGAVPNVRRTSHSGDVVPRTLRRHTTAFFKYTLETQTVPHRCEPRISGSGAVPKVRKTSQTGDVRTLPLMSSVCTALLYRITSTFSSLSVSVWQEGYAARSGRAALGSGSGPESAYR</sequence>
<dbReference type="EMBL" id="JBBPFD010000174">
    <property type="protein sequence ID" value="KAK7879907.1"/>
    <property type="molecule type" value="Genomic_DNA"/>
</dbReference>
<organism evidence="1 2">
    <name type="scientific">Mugilogobius chulae</name>
    <name type="common">yellowstripe goby</name>
    <dbReference type="NCBI Taxonomy" id="88201"/>
    <lineage>
        <taxon>Eukaryota</taxon>
        <taxon>Metazoa</taxon>
        <taxon>Chordata</taxon>
        <taxon>Craniata</taxon>
        <taxon>Vertebrata</taxon>
        <taxon>Euteleostomi</taxon>
        <taxon>Actinopterygii</taxon>
        <taxon>Neopterygii</taxon>
        <taxon>Teleostei</taxon>
        <taxon>Neoteleostei</taxon>
        <taxon>Acanthomorphata</taxon>
        <taxon>Gobiaria</taxon>
        <taxon>Gobiiformes</taxon>
        <taxon>Gobioidei</taxon>
        <taxon>Gobiidae</taxon>
        <taxon>Gobionellinae</taxon>
        <taxon>Mugilogobius</taxon>
    </lineage>
</organism>
<dbReference type="AlphaFoldDB" id="A0AAW0MTX3"/>
<evidence type="ECO:0000313" key="2">
    <source>
        <dbReference type="Proteomes" id="UP001460270"/>
    </source>
</evidence>
<gene>
    <name evidence="1" type="ORF">WMY93_033425</name>
</gene>
<name>A0AAW0MTX3_9GOBI</name>
<evidence type="ECO:0000313" key="1">
    <source>
        <dbReference type="EMBL" id="KAK7879907.1"/>
    </source>
</evidence>
<keyword evidence="2" id="KW-1185">Reference proteome</keyword>
<reference evidence="2" key="1">
    <citation type="submission" date="2024-04" db="EMBL/GenBank/DDBJ databases">
        <title>Salinicola lusitanus LLJ914,a marine bacterium isolated from the Okinawa Trough.</title>
        <authorList>
            <person name="Li J."/>
        </authorList>
    </citation>
    <scope>NUCLEOTIDE SEQUENCE [LARGE SCALE GENOMIC DNA]</scope>
</reference>
<accession>A0AAW0MTX3</accession>
<dbReference type="Proteomes" id="UP001460270">
    <property type="component" value="Unassembled WGS sequence"/>
</dbReference>
<comment type="caution">
    <text evidence="1">The sequence shown here is derived from an EMBL/GenBank/DDBJ whole genome shotgun (WGS) entry which is preliminary data.</text>
</comment>
<proteinExistence type="predicted"/>